<evidence type="ECO:0000313" key="2">
    <source>
        <dbReference type="Proteomes" id="UP000219439"/>
    </source>
</evidence>
<dbReference type="EMBL" id="OBEL01000009">
    <property type="protein sequence ID" value="SNZ21576.1"/>
    <property type="molecule type" value="Genomic_DNA"/>
</dbReference>
<sequence>MNLGPKKKTSIHANLPNRFCYWQGEGGHSYLFSRIELKDLSSFSDCVLLVSIEATNQAPDLLWVGHISNLPSTISSNLQSQDSTSIGIYVHLLAGNIKVQKEVIDDLCYNCERTALESVA</sequence>
<evidence type="ECO:0000313" key="1">
    <source>
        <dbReference type="EMBL" id="SNZ21576.1"/>
    </source>
</evidence>
<dbReference type="AlphaFoldDB" id="A0A285PN69"/>
<accession>A0A285PN69</accession>
<dbReference type="Proteomes" id="UP000219439">
    <property type="component" value="Unassembled WGS sequence"/>
</dbReference>
<name>A0A285PN69_9HYPH</name>
<protein>
    <submittedName>
        <fullName evidence="1">Uncharacterized protein</fullName>
    </submittedName>
</protein>
<reference evidence="1 2" key="1">
    <citation type="submission" date="2017-09" db="EMBL/GenBank/DDBJ databases">
        <authorList>
            <person name="Ehlers B."/>
            <person name="Leendertz F.H."/>
        </authorList>
    </citation>
    <scope>NUCLEOTIDE SEQUENCE [LARGE SCALE GENOMIC DNA]</scope>
    <source>
        <strain evidence="1 2">DSM 18289</strain>
    </source>
</reference>
<gene>
    <name evidence="1" type="ORF">SAMN06265368_4699</name>
</gene>
<keyword evidence="2" id="KW-1185">Reference proteome</keyword>
<proteinExistence type="predicted"/>
<organism evidence="1 2">
    <name type="scientific">Cohaesibacter gelatinilyticus</name>
    <dbReference type="NCBI Taxonomy" id="372072"/>
    <lineage>
        <taxon>Bacteria</taxon>
        <taxon>Pseudomonadati</taxon>
        <taxon>Pseudomonadota</taxon>
        <taxon>Alphaproteobacteria</taxon>
        <taxon>Hyphomicrobiales</taxon>
        <taxon>Cohaesibacteraceae</taxon>
    </lineage>
</organism>